<dbReference type="OrthoDB" id="2510110at2"/>
<dbReference type="Gene3D" id="3.40.190.10">
    <property type="entry name" value="Periplasmic binding protein-like II"/>
    <property type="match status" value="1"/>
</dbReference>
<keyword evidence="2" id="KW-0813">Transport</keyword>
<gene>
    <name evidence="5" type="ORF">SAMN05216219_0352</name>
</gene>
<dbReference type="PANTHER" id="PTHR43649:SF34">
    <property type="entry name" value="ABC TRANSPORTER PERIPLASMIC-BINDING PROTEIN YCJN-RELATED"/>
    <property type="match status" value="1"/>
</dbReference>
<reference evidence="6" key="1">
    <citation type="submission" date="2016-10" db="EMBL/GenBank/DDBJ databases">
        <authorList>
            <person name="Varghese N."/>
            <person name="Submissions S."/>
        </authorList>
    </citation>
    <scope>NUCLEOTIDE SEQUENCE [LARGE SCALE GENOMIC DNA]</scope>
    <source>
        <strain evidence="6">CGMCC 1.11101</strain>
    </source>
</reference>
<dbReference type="Proteomes" id="UP000198867">
    <property type="component" value="Unassembled WGS sequence"/>
</dbReference>
<dbReference type="InterPro" id="IPR006059">
    <property type="entry name" value="SBP"/>
</dbReference>
<evidence type="ECO:0000313" key="6">
    <source>
        <dbReference type="Proteomes" id="UP000198867"/>
    </source>
</evidence>
<protein>
    <submittedName>
        <fullName evidence="5">Multiple sugar transport system substrate-binding protein</fullName>
    </submittedName>
</protein>
<dbReference type="SUPFAM" id="SSF53850">
    <property type="entry name" value="Periplasmic binding protein-like II"/>
    <property type="match status" value="1"/>
</dbReference>
<evidence type="ECO:0000256" key="1">
    <source>
        <dbReference type="ARBA" id="ARBA00008520"/>
    </source>
</evidence>
<keyword evidence="3 4" id="KW-0732">Signal</keyword>
<accession>A0A1I4YMD5</accession>
<name>A0A1I4YMD5_9MICO</name>
<keyword evidence="6" id="KW-1185">Reference proteome</keyword>
<dbReference type="RefSeq" id="WP_090708250.1">
    <property type="nucleotide sequence ID" value="NZ_FOVM01000001.1"/>
</dbReference>
<evidence type="ECO:0000313" key="5">
    <source>
        <dbReference type="EMBL" id="SFN39205.1"/>
    </source>
</evidence>
<sequence>MLSKKIGAIGALLVSATMLAGCAGGGSNGDDGDGTGTVKMVAWPGPEGDAMKKVVDAYNAGQGKEDDITVDLVLLSRQDTFSKETALMSSKSSEVDIYWTASYNVGQFSPSLEPLDDIDTSNYFPVATEGLTYNDKLYALPLDVSNHFLLYRQDLIDGLLNDPAAVEEYKAISADVLGEEREPADPQEWDLDDFKAMSAYFSTSTNPDSPTQYGTILQAKNLLYNTMIWNDVLWGYGGNWAEDGTATLDSEEGKKAVQLYADIYTNKWTSPDSAQAEFPETQAALQSGNVAFAMQWSAAFAALNDPEQSPDVAGKIAIAPVPGGQTHVHALSVSLNKYSKNKAAAKTLLSYLATTDAMTAYAEAGGIPAMPDVLSANESLNPAFGKVSESISDYGYSEPVFPKTFQAYSAIAEALSGAWVGQTPVDEAVKNANESLQELLD</sequence>
<dbReference type="PANTHER" id="PTHR43649">
    <property type="entry name" value="ARABINOSE-BINDING PROTEIN-RELATED"/>
    <property type="match status" value="1"/>
</dbReference>
<evidence type="ECO:0000256" key="2">
    <source>
        <dbReference type="ARBA" id="ARBA00022448"/>
    </source>
</evidence>
<proteinExistence type="inferred from homology"/>
<keyword evidence="5" id="KW-0762">Sugar transport</keyword>
<evidence type="ECO:0000256" key="3">
    <source>
        <dbReference type="ARBA" id="ARBA00022729"/>
    </source>
</evidence>
<dbReference type="STRING" id="995034.SAMN05216219_0352"/>
<dbReference type="Pfam" id="PF13416">
    <property type="entry name" value="SBP_bac_8"/>
    <property type="match status" value="1"/>
</dbReference>
<dbReference type="PROSITE" id="PS51257">
    <property type="entry name" value="PROKAR_LIPOPROTEIN"/>
    <property type="match status" value="1"/>
</dbReference>
<dbReference type="InterPro" id="IPR050490">
    <property type="entry name" value="Bact_solute-bd_prot1"/>
</dbReference>
<dbReference type="AlphaFoldDB" id="A0A1I4YMD5"/>
<organism evidence="5 6">
    <name type="scientific">Mycetocola miduiensis</name>
    <dbReference type="NCBI Taxonomy" id="995034"/>
    <lineage>
        <taxon>Bacteria</taxon>
        <taxon>Bacillati</taxon>
        <taxon>Actinomycetota</taxon>
        <taxon>Actinomycetes</taxon>
        <taxon>Micrococcales</taxon>
        <taxon>Microbacteriaceae</taxon>
        <taxon>Mycetocola</taxon>
    </lineage>
</organism>
<evidence type="ECO:0000256" key="4">
    <source>
        <dbReference type="SAM" id="SignalP"/>
    </source>
</evidence>
<dbReference type="EMBL" id="FOVM01000001">
    <property type="protein sequence ID" value="SFN39205.1"/>
    <property type="molecule type" value="Genomic_DNA"/>
</dbReference>
<feature type="signal peptide" evidence="4">
    <location>
        <begin position="1"/>
        <end position="20"/>
    </location>
</feature>
<comment type="similarity">
    <text evidence="1">Belongs to the bacterial solute-binding protein 1 family.</text>
</comment>
<feature type="chain" id="PRO_5039098432" evidence="4">
    <location>
        <begin position="21"/>
        <end position="441"/>
    </location>
</feature>